<dbReference type="GO" id="GO:0016853">
    <property type="term" value="F:isomerase activity"/>
    <property type="evidence" value="ECO:0007669"/>
    <property type="project" value="UniProtKB-KW"/>
</dbReference>
<keyword evidence="2" id="KW-0560">Oxidoreductase</keyword>
<dbReference type="InterPro" id="IPR036291">
    <property type="entry name" value="NAD(P)-bd_dom_sf"/>
</dbReference>
<feature type="domain" description="3-beta hydroxysteroid dehydrogenase/isomerase" evidence="3">
    <location>
        <begin position="4"/>
        <end position="253"/>
    </location>
</feature>
<dbReference type="OrthoDB" id="9811743at2"/>
<proteinExistence type="inferred from homology"/>
<evidence type="ECO:0000259" key="3">
    <source>
        <dbReference type="Pfam" id="PF01073"/>
    </source>
</evidence>
<protein>
    <submittedName>
        <fullName evidence="4">3 beta-hydroxysteroid dehydrogenase/Delta 5--&gt;4-isomerase</fullName>
    </submittedName>
</protein>
<accession>A0A517V9V7</accession>
<dbReference type="InterPro" id="IPR002225">
    <property type="entry name" value="3Beta_OHSteriod_DH/Estase"/>
</dbReference>
<dbReference type="InterPro" id="IPR050177">
    <property type="entry name" value="Lipid_A_modif_metabolic_enz"/>
</dbReference>
<keyword evidence="4" id="KW-0413">Isomerase</keyword>
<dbReference type="GO" id="GO:0006694">
    <property type="term" value="P:steroid biosynthetic process"/>
    <property type="evidence" value="ECO:0007669"/>
    <property type="project" value="InterPro"/>
</dbReference>
<name>A0A517V9V7_9PLAN</name>
<comment type="similarity">
    <text evidence="1">Belongs to the 3-beta-HSD family.</text>
</comment>
<evidence type="ECO:0000313" key="4">
    <source>
        <dbReference type="EMBL" id="QDT89783.1"/>
    </source>
</evidence>
<dbReference type="EMBL" id="CP036343">
    <property type="protein sequence ID" value="QDT89783.1"/>
    <property type="molecule type" value="Genomic_DNA"/>
</dbReference>
<evidence type="ECO:0000256" key="1">
    <source>
        <dbReference type="ARBA" id="ARBA00009219"/>
    </source>
</evidence>
<dbReference type="AlphaFoldDB" id="A0A517V9V7"/>
<dbReference type="Proteomes" id="UP000316855">
    <property type="component" value="Chromosome"/>
</dbReference>
<reference evidence="4 5" key="1">
    <citation type="submission" date="2019-02" db="EMBL/GenBank/DDBJ databases">
        <title>Deep-cultivation of Planctomycetes and their phenomic and genomic characterization uncovers novel biology.</title>
        <authorList>
            <person name="Wiegand S."/>
            <person name="Jogler M."/>
            <person name="Boedeker C."/>
            <person name="Pinto D."/>
            <person name="Vollmers J."/>
            <person name="Rivas-Marin E."/>
            <person name="Kohn T."/>
            <person name="Peeters S.H."/>
            <person name="Heuer A."/>
            <person name="Rast P."/>
            <person name="Oberbeckmann S."/>
            <person name="Bunk B."/>
            <person name="Jeske O."/>
            <person name="Meyerdierks A."/>
            <person name="Storesund J.E."/>
            <person name="Kallscheuer N."/>
            <person name="Luecker S."/>
            <person name="Lage O.M."/>
            <person name="Pohl T."/>
            <person name="Merkel B.J."/>
            <person name="Hornburger P."/>
            <person name="Mueller R.-W."/>
            <person name="Bruemmer F."/>
            <person name="Labrenz M."/>
            <person name="Spormann A.M."/>
            <person name="Op den Camp H."/>
            <person name="Overmann J."/>
            <person name="Amann R."/>
            <person name="Jetten M.S.M."/>
            <person name="Mascher T."/>
            <person name="Medema M.H."/>
            <person name="Devos D.P."/>
            <person name="Kaster A.-K."/>
            <person name="Ovreas L."/>
            <person name="Rohde M."/>
            <person name="Galperin M.Y."/>
            <person name="Jogler C."/>
        </authorList>
    </citation>
    <scope>NUCLEOTIDE SEQUENCE [LARGE SCALE GENOMIC DNA]</scope>
    <source>
        <strain evidence="4 5">Pan161</strain>
    </source>
</reference>
<dbReference type="Pfam" id="PF01073">
    <property type="entry name" value="3Beta_HSD"/>
    <property type="match status" value="1"/>
</dbReference>
<dbReference type="GO" id="GO:0016616">
    <property type="term" value="F:oxidoreductase activity, acting on the CH-OH group of donors, NAD or NADP as acceptor"/>
    <property type="evidence" value="ECO:0007669"/>
    <property type="project" value="InterPro"/>
</dbReference>
<evidence type="ECO:0000256" key="2">
    <source>
        <dbReference type="ARBA" id="ARBA00023002"/>
    </source>
</evidence>
<sequence>MNVLVTGGGGFLGLYIVEQLVAAGETVRVLCRGEYARLKELGVETVQGDIRDAATVELACEDIDTVYHTAAVSGIWGPWDYFYSINTQGTLNIIESCKSQGVTRLIYTSSPSVVYDGSAHENATEDLPYSEHFLCHYPHTKMLAERAVLAANGEAGLATVALRPHLIWGPRDNHLIPRLIQRAKSGRLRQVGEGTNLISMSYVENAAAAHLQAAARLFPDSPVGGQAYFINEPEPVLMWEWINQLLVEAGLQPVKKRISINAAKRIGSVLEFLFRVLHLPGEPPMTRFLASQLSSSHYYDVSRARHDFGYEPPVSFEVAMRRMKPELQRLAAQ</sequence>
<dbReference type="Gene3D" id="3.40.50.720">
    <property type="entry name" value="NAD(P)-binding Rossmann-like Domain"/>
    <property type="match status" value="1"/>
</dbReference>
<dbReference type="PANTHER" id="PTHR43245">
    <property type="entry name" value="BIFUNCTIONAL POLYMYXIN RESISTANCE PROTEIN ARNA"/>
    <property type="match status" value="1"/>
</dbReference>
<dbReference type="KEGG" id="gax:Pan161_14150"/>
<organism evidence="4 5">
    <name type="scientific">Gimesia algae</name>
    <dbReference type="NCBI Taxonomy" id="2527971"/>
    <lineage>
        <taxon>Bacteria</taxon>
        <taxon>Pseudomonadati</taxon>
        <taxon>Planctomycetota</taxon>
        <taxon>Planctomycetia</taxon>
        <taxon>Planctomycetales</taxon>
        <taxon>Planctomycetaceae</taxon>
        <taxon>Gimesia</taxon>
    </lineage>
</organism>
<dbReference type="PANTHER" id="PTHR43245:SF51">
    <property type="entry name" value="SHORT CHAIN DEHYDROGENASE_REDUCTASE FAMILY 42E, MEMBER 2"/>
    <property type="match status" value="1"/>
</dbReference>
<dbReference type="SUPFAM" id="SSF51735">
    <property type="entry name" value="NAD(P)-binding Rossmann-fold domains"/>
    <property type="match status" value="1"/>
</dbReference>
<evidence type="ECO:0000313" key="5">
    <source>
        <dbReference type="Proteomes" id="UP000316855"/>
    </source>
</evidence>
<keyword evidence="5" id="KW-1185">Reference proteome</keyword>
<gene>
    <name evidence="4" type="ORF">Pan161_14150</name>
</gene>
<dbReference type="RefSeq" id="WP_145225304.1">
    <property type="nucleotide sequence ID" value="NZ_CP036343.1"/>
</dbReference>